<dbReference type="Proteomes" id="UP000623129">
    <property type="component" value="Unassembled WGS sequence"/>
</dbReference>
<dbReference type="Pfam" id="PF22486">
    <property type="entry name" value="MATH_2"/>
    <property type="match status" value="1"/>
</dbReference>
<dbReference type="PROSITE" id="PS50097">
    <property type="entry name" value="BTB"/>
    <property type="match status" value="1"/>
</dbReference>
<dbReference type="InterPro" id="IPR056423">
    <property type="entry name" value="BACK_BPM_SPOP"/>
</dbReference>
<dbReference type="InterPro" id="IPR011333">
    <property type="entry name" value="SKP1/BTB/POZ_sf"/>
</dbReference>
<protein>
    <submittedName>
        <fullName evidence="5">BTB/POZ and MATH domain-containing protein 1-like isoform X1</fullName>
    </submittedName>
</protein>
<dbReference type="Gene3D" id="3.30.710.10">
    <property type="entry name" value="Potassium Channel Kv1.1, Chain A"/>
    <property type="match status" value="1"/>
</dbReference>
<dbReference type="SUPFAM" id="SSF54695">
    <property type="entry name" value="POZ domain"/>
    <property type="match status" value="1"/>
</dbReference>
<dbReference type="PROSITE" id="PS50144">
    <property type="entry name" value="MATH"/>
    <property type="match status" value="1"/>
</dbReference>
<dbReference type="InterPro" id="IPR008974">
    <property type="entry name" value="TRAF-like"/>
</dbReference>
<dbReference type="OrthoDB" id="6359816at2759"/>
<sequence>MASSFTTSVLQIKEISGTHRVKICGESLTTDCFDFGRSIQCGTFTVGKYQWAILYYPRGRVDYFNDPDKWISFYVELLSEAKDVSAFLNFSLVDQNGIASHHNKQTLSNYSTGSQNGFTDFVEKSWLKNSDFMKDDSFTIECNLKILEPSVEEVKKNSSISVPPSDMHKHLHHLLLSGEGADISFKVKGETFPAHRNIIASRSSVFRAELFGSMSESKAKCIEIQDMEPQIFKAMLQFIYTDMLLPPSDDHNDQGVDEDILAQYLIVAADRYALDRLKFICEDRLAKKISAENVVTTLVLAAQHNCQQLKEICLDYISSSKILHSFTETDVFASFVVSYPSIYKELLEKVDSNRRT</sequence>
<dbReference type="Pfam" id="PF24570">
    <property type="entry name" value="BACK_BPM_SPOP"/>
    <property type="match status" value="1"/>
</dbReference>
<evidence type="ECO:0000259" key="3">
    <source>
        <dbReference type="PROSITE" id="PS50097"/>
    </source>
</evidence>
<evidence type="ECO:0000259" key="4">
    <source>
        <dbReference type="PROSITE" id="PS50144"/>
    </source>
</evidence>
<proteinExistence type="inferred from homology"/>
<gene>
    <name evidence="5" type="ORF">FCM35_KLT00335</name>
</gene>
<feature type="domain" description="MATH" evidence="4">
    <location>
        <begin position="16"/>
        <end position="144"/>
    </location>
</feature>
<feature type="domain" description="BTB" evidence="3">
    <location>
        <begin position="181"/>
        <end position="248"/>
    </location>
</feature>
<name>A0A833VI79_9POAL</name>
<evidence type="ECO:0000256" key="1">
    <source>
        <dbReference type="ARBA" id="ARBA00004906"/>
    </source>
</evidence>
<keyword evidence="6" id="KW-1185">Reference proteome</keyword>
<comment type="caution">
    <text evidence="5">The sequence shown here is derived from an EMBL/GenBank/DDBJ whole genome shotgun (WGS) entry which is preliminary data.</text>
</comment>
<dbReference type="PANTHER" id="PTHR26379">
    <property type="entry name" value="BTB/POZ AND MATH DOMAIN-CONTAINING PROTEIN 1"/>
    <property type="match status" value="1"/>
</dbReference>
<dbReference type="Gene3D" id="2.60.210.10">
    <property type="entry name" value="Apoptosis, Tumor Necrosis Factor Receptor Associated Protein 2, Chain A"/>
    <property type="match status" value="1"/>
</dbReference>
<organism evidence="5 6">
    <name type="scientific">Carex littledalei</name>
    <dbReference type="NCBI Taxonomy" id="544730"/>
    <lineage>
        <taxon>Eukaryota</taxon>
        <taxon>Viridiplantae</taxon>
        <taxon>Streptophyta</taxon>
        <taxon>Embryophyta</taxon>
        <taxon>Tracheophyta</taxon>
        <taxon>Spermatophyta</taxon>
        <taxon>Magnoliopsida</taxon>
        <taxon>Liliopsida</taxon>
        <taxon>Poales</taxon>
        <taxon>Cyperaceae</taxon>
        <taxon>Cyperoideae</taxon>
        <taxon>Cariceae</taxon>
        <taxon>Carex</taxon>
        <taxon>Carex subgen. Euthyceras</taxon>
    </lineage>
</organism>
<evidence type="ECO:0000313" key="5">
    <source>
        <dbReference type="EMBL" id="KAF3341697.1"/>
    </source>
</evidence>
<evidence type="ECO:0000313" key="6">
    <source>
        <dbReference type="Proteomes" id="UP000623129"/>
    </source>
</evidence>
<dbReference type="SMART" id="SM00225">
    <property type="entry name" value="BTB"/>
    <property type="match status" value="1"/>
</dbReference>
<reference evidence="5" key="1">
    <citation type="submission" date="2020-01" db="EMBL/GenBank/DDBJ databases">
        <title>Genome sequence of Kobresia littledalei, the first chromosome-level genome in the family Cyperaceae.</title>
        <authorList>
            <person name="Qu G."/>
        </authorList>
    </citation>
    <scope>NUCLEOTIDE SEQUENCE</scope>
    <source>
        <strain evidence="5">C.B.Clarke</strain>
        <tissue evidence="5">Leaf</tissue>
    </source>
</reference>
<dbReference type="PANTHER" id="PTHR26379:SF187">
    <property type="entry name" value="OS07G0655300 PROTEIN"/>
    <property type="match status" value="1"/>
</dbReference>
<comment type="similarity">
    <text evidence="2">Belongs to the Tdpoz family.</text>
</comment>
<comment type="pathway">
    <text evidence="1">Protein modification; protein ubiquitination.</text>
</comment>
<dbReference type="Pfam" id="PF00651">
    <property type="entry name" value="BTB"/>
    <property type="match status" value="1"/>
</dbReference>
<dbReference type="SUPFAM" id="SSF49599">
    <property type="entry name" value="TRAF domain-like"/>
    <property type="match status" value="1"/>
</dbReference>
<dbReference type="GO" id="GO:0016567">
    <property type="term" value="P:protein ubiquitination"/>
    <property type="evidence" value="ECO:0007669"/>
    <property type="project" value="InterPro"/>
</dbReference>
<accession>A0A833VI79</accession>
<dbReference type="CDD" id="cd00121">
    <property type="entry name" value="MATH"/>
    <property type="match status" value="1"/>
</dbReference>
<evidence type="ECO:0000256" key="2">
    <source>
        <dbReference type="ARBA" id="ARBA00010846"/>
    </source>
</evidence>
<dbReference type="EMBL" id="SWLB01000001">
    <property type="protein sequence ID" value="KAF3341697.1"/>
    <property type="molecule type" value="Genomic_DNA"/>
</dbReference>
<dbReference type="InterPro" id="IPR002083">
    <property type="entry name" value="MATH/TRAF_dom"/>
</dbReference>
<dbReference type="Gene3D" id="1.25.40.420">
    <property type="match status" value="1"/>
</dbReference>
<dbReference type="AlphaFoldDB" id="A0A833VI79"/>
<dbReference type="InterPro" id="IPR000210">
    <property type="entry name" value="BTB/POZ_dom"/>
</dbReference>
<dbReference type="InterPro" id="IPR045005">
    <property type="entry name" value="BPM1-6"/>
</dbReference>